<gene>
    <name evidence="2" type="ORF">ACFFGT_16480</name>
</gene>
<dbReference type="EMBL" id="JBHLTS010000022">
    <property type="protein sequence ID" value="MFC0515820.1"/>
    <property type="molecule type" value="Genomic_DNA"/>
</dbReference>
<evidence type="ECO:0000256" key="1">
    <source>
        <dbReference type="SAM" id="SignalP"/>
    </source>
</evidence>
<feature type="chain" id="PRO_5046870039" evidence="1">
    <location>
        <begin position="34"/>
        <end position="510"/>
    </location>
</feature>
<dbReference type="InterPro" id="IPR032774">
    <property type="entry name" value="WG_beta_rep"/>
</dbReference>
<sequence>MLYSPTLSLKKSKFLISLLLSAILCFLNITNTAAQTFLVDNRGYIADPKFHQVIKEKGYSLVSAFDTILRKPVIMAATAIKNGQEIRINTKGELFDVKTLKPYYNIPPSTSGSPSSDIPIAGSGNDSKEQYESIFENHKIGTRNKTTHKQGLPIIYDGITWTNHGGILYIKQDGKTGVAKTNGTVLLKPTYEDIEDFGGSGDNPPSIYQIYGNDHKMGLMDRNFKEILAPTYDYIKSCFSCSASENLLIISLNRKQGIANKQGKIVIPPTFDRIEGLGGGHSLVVTNSKLSGLIDTNGKVLLNLDYTKIGRPILGSYIDLMKDNLHGMADDYGNVIVQPMFKNIYPFNKGMAIVQIANYAEGMINKDGKFIIPAEYQHLNRIGNYIITYKAGKYGILNLSGSPVLNAVYDDLRPVDGVFFFKQDGKSGLIDTKGKILQIYNFTDAVFDSGYLIIKKDNKFGVANLQGKIIIPTKYDRFIENSDILRDGTAIAKLNGRVCRVDMYGNEFYQ</sequence>
<dbReference type="PANTHER" id="PTHR37841">
    <property type="entry name" value="GLR2918 PROTEIN"/>
    <property type="match status" value="1"/>
</dbReference>
<organism evidence="2 3">
    <name type="scientific">Mucilaginibacter angelicae</name>
    <dbReference type="NCBI Taxonomy" id="869718"/>
    <lineage>
        <taxon>Bacteria</taxon>
        <taxon>Pseudomonadati</taxon>
        <taxon>Bacteroidota</taxon>
        <taxon>Sphingobacteriia</taxon>
        <taxon>Sphingobacteriales</taxon>
        <taxon>Sphingobacteriaceae</taxon>
        <taxon>Mucilaginibacter</taxon>
    </lineage>
</organism>
<feature type="signal peptide" evidence="1">
    <location>
        <begin position="1"/>
        <end position="33"/>
    </location>
</feature>
<evidence type="ECO:0000313" key="3">
    <source>
        <dbReference type="Proteomes" id="UP001589828"/>
    </source>
</evidence>
<comment type="caution">
    <text evidence="2">The sequence shown here is derived from an EMBL/GenBank/DDBJ whole genome shotgun (WGS) entry which is preliminary data.</text>
</comment>
<dbReference type="Pfam" id="PF14903">
    <property type="entry name" value="WG_beta_rep"/>
    <property type="match status" value="8"/>
</dbReference>
<dbReference type="Proteomes" id="UP001589828">
    <property type="component" value="Unassembled WGS sequence"/>
</dbReference>
<evidence type="ECO:0000313" key="2">
    <source>
        <dbReference type="EMBL" id="MFC0515820.1"/>
    </source>
</evidence>
<dbReference type="RefSeq" id="WP_377023620.1">
    <property type="nucleotide sequence ID" value="NZ_JBHLTS010000022.1"/>
</dbReference>
<proteinExistence type="predicted"/>
<accession>A0ABV6L8R8</accession>
<dbReference type="PANTHER" id="PTHR37841:SF1">
    <property type="entry name" value="DUF3298 DOMAIN-CONTAINING PROTEIN"/>
    <property type="match status" value="1"/>
</dbReference>
<keyword evidence="1" id="KW-0732">Signal</keyword>
<keyword evidence="3" id="KW-1185">Reference proteome</keyword>
<name>A0ABV6L8R8_9SPHI</name>
<protein>
    <submittedName>
        <fullName evidence="2">WG repeat-containing protein</fullName>
    </submittedName>
</protein>
<reference evidence="2 3" key="1">
    <citation type="submission" date="2024-09" db="EMBL/GenBank/DDBJ databases">
        <authorList>
            <person name="Sun Q."/>
            <person name="Mori K."/>
        </authorList>
    </citation>
    <scope>NUCLEOTIDE SEQUENCE [LARGE SCALE GENOMIC DNA]</scope>
    <source>
        <strain evidence="2 3">NCAIM B.02415</strain>
    </source>
</reference>